<comment type="caution">
    <text evidence="1">The sequence shown here is derived from an EMBL/GenBank/DDBJ whole genome shotgun (WGS) entry which is preliminary data.</text>
</comment>
<evidence type="ECO:0008006" key="3">
    <source>
        <dbReference type="Google" id="ProtNLM"/>
    </source>
</evidence>
<evidence type="ECO:0000313" key="2">
    <source>
        <dbReference type="Proteomes" id="UP001501337"/>
    </source>
</evidence>
<dbReference type="RefSeq" id="WP_344808479.1">
    <property type="nucleotide sequence ID" value="NZ_BAABBO010000016.1"/>
</dbReference>
<dbReference type="Proteomes" id="UP001501337">
    <property type="component" value="Unassembled WGS sequence"/>
</dbReference>
<keyword evidence="2" id="KW-1185">Reference proteome</keyword>
<proteinExistence type="predicted"/>
<organism evidence="1 2">
    <name type="scientific">Allohahella marinimesophila</name>
    <dbReference type="NCBI Taxonomy" id="1054972"/>
    <lineage>
        <taxon>Bacteria</taxon>
        <taxon>Pseudomonadati</taxon>
        <taxon>Pseudomonadota</taxon>
        <taxon>Gammaproteobacteria</taxon>
        <taxon>Oceanospirillales</taxon>
        <taxon>Hahellaceae</taxon>
        <taxon>Allohahella</taxon>
    </lineage>
</organism>
<sequence length="794" mass="85922">MIKTSAPSSIVTMLSDLLHRSRAGVLPFLAMLVFTACDGSTSTDRIRDQGQLPPPSCTEDFEQVECPDQPARAQNIFVSVVDNEGNLLNADIKVLQFMASGEAFDGFAVAEADYQVGLGADGRFTVAFETAIPTRLDLWFEATLSDGTVLRRGLPSSDRNVEISPKTEYATRAFLSALNGNSTRLNNLIPCATRDDNCQTQDDTVLRYWRALFATTEEFELGLPASLDLGGTIAALDQQPVFKNTVDQLVATIIADKVPNPTSAEDTNPKLLDRAGTYHSASFTMSLGQGMPGTASPSAIFANALDTIVAVSSTTQEAQLAYPQLTYTPAIVSRITETIPFSRLSNTRGADGQYRLPLDTETRSEINFLARGIPTVLRRNANFELTQLEVQDVVGEQSAAPTGYVSEPYSALLYSLRGNVSSGDERGESFSDSLASAFFQDAEFVELVDQSGSGLQRAQTLENVHAVTWNFHSKRSTFGNENVERRDFSLERVAEGRYGFVTVSELFGIDPAVSLFSSIELWSFDAAGDSVSVSRPDASAAENISGHPLFYTVRTALNSDDSRLPPTIIGESPTTLDAALLFNRQLVTGLDNVQRQEDIPRGRLRVGNLRGFSDAAGNILTFSIDDQTTAEFGGQIGTGLYPVRGRGIGHAVKISTEQPELANKRFRLAGHTLGFLPEVNRLSTFDDSTLSFGPDLTPTLTLVERYTEQVARTSEVRPFASRTLGTVTATASPLAAGPIGNAVAMTFPDPTGGPDTVKLEGFVTADEHLLVMRMQFGDRVGLVYGFLERVLPVN</sequence>
<gene>
    <name evidence="1" type="ORF">GCM10022278_33300</name>
</gene>
<evidence type="ECO:0000313" key="1">
    <source>
        <dbReference type="EMBL" id="GAA3973453.1"/>
    </source>
</evidence>
<dbReference type="EMBL" id="BAABBO010000016">
    <property type="protein sequence ID" value="GAA3973453.1"/>
    <property type="molecule type" value="Genomic_DNA"/>
</dbReference>
<name>A0ABP7PYV6_9GAMM</name>
<protein>
    <recommendedName>
        <fullName evidence="3">Lipoprotein</fullName>
    </recommendedName>
</protein>
<reference evidence="2" key="1">
    <citation type="journal article" date="2019" name="Int. J. Syst. Evol. Microbiol.">
        <title>The Global Catalogue of Microorganisms (GCM) 10K type strain sequencing project: providing services to taxonomists for standard genome sequencing and annotation.</title>
        <authorList>
            <consortium name="The Broad Institute Genomics Platform"/>
            <consortium name="The Broad Institute Genome Sequencing Center for Infectious Disease"/>
            <person name="Wu L."/>
            <person name="Ma J."/>
        </authorList>
    </citation>
    <scope>NUCLEOTIDE SEQUENCE [LARGE SCALE GENOMIC DNA]</scope>
    <source>
        <strain evidence="2">JCM 17555</strain>
    </source>
</reference>
<accession>A0ABP7PYV6</accession>